<dbReference type="Proteomes" id="UP001432322">
    <property type="component" value="Unassembled WGS sequence"/>
</dbReference>
<dbReference type="SMART" id="SM00385">
    <property type="entry name" value="CYCLIN"/>
    <property type="match status" value="1"/>
</dbReference>
<dbReference type="Pfam" id="PF00134">
    <property type="entry name" value="Cyclin_N"/>
    <property type="match status" value="1"/>
</dbReference>
<feature type="domain" description="Cyclin-like" evidence="6">
    <location>
        <begin position="261"/>
        <end position="347"/>
    </location>
</feature>
<comment type="similarity">
    <text evidence="4">Belongs to the cyclin family.</text>
</comment>
<gene>
    <name evidence="7" type="ORF">PFISCL1PPCAC_19358</name>
</gene>
<protein>
    <recommendedName>
        <fullName evidence="6">Cyclin-like domain-containing protein</fullName>
    </recommendedName>
</protein>
<evidence type="ECO:0000256" key="2">
    <source>
        <dbReference type="ARBA" id="ARBA00023127"/>
    </source>
</evidence>
<feature type="compositionally biased region" description="Acidic residues" evidence="5">
    <location>
        <begin position="137"/>
        <end position="150"/>
    </location>
</feature>
<dbReference type="InterPro" id="IPR013763">
    <property type="entry name" value="Cyclin-like_dom"/>
</dbReference>
<reference evidence="7" key="1">
    <citation type="submission" date="2023-10" db="EMBL/GenBank/DDBJ databases">
        <title>Genome assembly of Pristionchus species.</title>
        <authorList>
            <person name="Yoshida K."/>
            <person name="Sommer R.J."/>
        </authorList>
    </citation>
    <scope>NUCLEOTIDE SEQUENCE</scope>
    <source>
        <strain evidence="7">RS5133</strain>
    </source>
</reference>
<accession>A0AAV5W895</accession>
<dbReference type="AlphaFoldDB" id="A0AAV5W895"/>
<evidence type="ECO:0000313" key="8">
    <source>
        <dbReference type="Proteomes" id="UP001432322"/>
    </source>
</evidence>
<name>A0AAV5W895_9BILA</name>
<keyword evidence="1" id="KW-0132">Cell division</keyword>
<evidence type="ECO:0000256" key="3">
    <source>
        <dbReference type="ARBA" id="ARBA00023306"/>
    </source>
</evidence>
<dbReference type="InterPro" id="IPR039361">
    <property type="entry name" value="Cyclin"/>
</dbReference>
<dbReference type="FunFam" id="1.10.472.10:FF:000001">
    <property type="entry name" value="G2/mitotic-specific cyclin"/>
    <property type="match status" value="1"/>
</dbReference>
<organism evidence="7 8">
    <name type="scientific">Pristionchus fissidentatus</name>
    <dbReference type="NCBI Taxonomy" id="1538716"/>
    <lineage>
        <taxon>Eukaryota</taxon>
        <taxon>Metazoa</taxon>
        <taxon>Ecdysozoa</taxon>
        <taxon>Nematoda</taxon>
        <taxon>Chromadorea</taxon>
        <taxon>Rhabditida</taxon>
        <taxon>Rhabditina</taxon>
        <taxon>Diplogasteromorpha</taxon>
        <taxon>Diplogasteroidea</taxon>
        <taxon>Neodiplogasteridae</taxon>
        <taxon>Pristionchus</taxon>
    </lineage>
</organism>
<keyword evidence="2 4" id="KW-0195">Cyclin</keyword>
<feature type="compositionally biased region" description="Basic and acidic residues" evidence="5">
    <location>
        <begin position="83"/>
        <end position="94"/>
    </location>
</feature>
<evidence type="ECO:0000259" key="6">
    <source>
        <dbReference type="SMART" id="SM00385"/>
    </source>
</evidence>
<keyword evidence="3" id="KW-0131">Cell cycle</keyword>
<dbReference type="EMBL" id="BTSY01000005">
    <property type="protein sequence ID" value="GMT28061.1"/>
    <property type="molecule type" value="Genomic_DNA"/>
</dbReference>
<evidence type="ECO:0000256" key="5">
    <source>
        <dbReference type="SAM" id="MobiDB-lite"/>
    </source>
</evidence>
<evidence type="ECO:0000256" key="1">
    <source>
        <dbReference type="ARBA" id="ARBA00022618"/>
    </source>
</evidence>
<dbReference type="PANTHER" id="PTHR10177">
    <property type="entry name" value="CYCLINS"/>
    <property type="match status" value="1"/>
</dbReference>
<evidence type="ECO:0000256" key="4">
    <source>
        <dbReference type="RuleBase" id="RU000383"/>
    </source>
</evidence>
<dbReference type="InterPro" id="IPR006671">
    <property type="entry name" value="Cyclin_N"/>
</dbReference>
<feature type="region of interest" description="Disordered" evidence="5">
    <location>
        <begin position="71"/>
        <end position="150"/>
    </location>
</feature>
<sequence>MSSSSAAPTPWDRKSTAQGRRRVSLRLRDRSTFVVQSTPDLVSSACEREDRGQKRVQTCVESGAKRMRLLSDCEEEEGSSMGEEVREHDESIEGREEDEEEHGGIDPPMMVSSSMSSSDDDAQSLNGGHMDMSRSFDDEEEEEEIDDEDDYEVDKTDIITSDEGEDLECESEMRFNEPTDPLERMKKFRQLSRDLEQRFEMMPMKEPNQLTARCHGVGPASEVWSVLCHKDELHSICNPNFMNVNDPHRSINGLARATLIDWMQEVCFAEKLHRETFHLAIDYVDRFMNKEGLDVKISAYQLLGTTALFLAAKYEEIYPPKVEDVVAYTDHACSVGQVRQLEMLMLSALEWELNVITPLHWAHLFLELLTGNAKPSSSRIADLLQSDGGHYVEGPKESDELPATTGTCMRDEYMHLAYVMDIVILHESCRRFSNRVVAAAVLYTTYDATEAIQQVTGLSPMESPMKEAIEWVEPIVVYCEKQKHPHAKMPVMEGIRADAVHTIQLHRTEVSITKKVDEVMHDIVRLRQELLQYKDILRPNTGNTTPHSRPAAIRLRK</sequence>
<dbReference type="InterPro" id="IPR036915">
    <property type="entry name" value="Cyclin-like_sf"/>
</dbReference>
<dbReference type="CDD" id="cd20520">
    <property type="entry name" value="CYCLIN_CCNE_rpt2"/>
    <property type="match status" value="1"/>
</dbReference>
<feature type="compositionally biased region" description="Low complexity" evidence="5">
    <location>
        <begin position="105"/>
        <end position="117"/>
    </location>
</feature>
<evidence type="ECO:0000313" key="7">
    <source>
        <dbReference type="EMBL" id="GMT28061.1"/>
    </source>
</evidence>
<dbReference type="Gene3D" id="1.10.472.10">
    <property type="entry name" value="Cyclin-like"/>
    <property type="match status" value="2"/>
</dbReference>
<proteinExistence type="inferred from homology"/>
<dbReference type="GO" id="GO:0051301">
    <property type="term" value="P:cell division"/>
    <property type="evidence" value="ECO:0007669"/>
    <property type="project" value="UniProtKB-KW"/>
</dbReference>
<dbReference type="GO" id="GO:0000278">
    <property type="term" value="P:mitotic cell cycle"/>
    <property type="evidence" value="ECO:0007669"/>
    <property type="project" value="UniProtKB-ARBA"/>
</dbReference>
<feature type="region of interest" description="Disordered" evidence="5">
    <location>
        <begin position="1"/>
        <end position="24"/>
    </location>
</feature>
<keyword evidence="8" id="KW-1185">Reference proteome</keyword>
<feature type="region of interest" description="Disordered" evidence="5">
    <location>
        <begin position="538"/>
        <end position="557"/>
    </location>
</feature>
<dbReference type="SUPFAM" id="SSF47954">
    <property type="entry name" value="Cyclin-like"/>
    <property type="match status" value="2"/>
</dbReference>
<dbReference type="InterPro" id="IPR048258">
    <property type="entry name" value="Cyclins_cyclin-box"/>
</dbReference>
<comment type="caution">
    <text evidence="7">The sequence shown here is derived from an EMBL/GenBank/DDBJ whole genome shotgun (WGS) entry which is preliminary data.</text>
</comment>
<dbReference type="PROSITE" id="PS00292">
    <property type="entry name" value="CYCLINS"/>
    <property type="match status" value="1"/>
</dbReference>